<organism evidence="1 2">
    <name type="scientific">Nocardia aobensis</name>
    <dbReference type="NCBI Taxonomy" id="257277"/>
    <lineage>
        <taxon>Bacteria</taxon>
        <taxon>Bacillati</taxon>
        <taxon>Actinomycetota</taxon>
        <taxon>Actinomycetes</taxon>
        <taxon>Mycobacteriales</taxon>
        <taxon>Nocardiaceae</taxon>
        <taxon>Nocardia</taxon>
    </lineage>
</organism>
<accession>A0ABW6P5Q6</accession>
<dbReference type="RefSeq" id="WP_387395957.1">
    <property type="nucleotide sequence ID" value="NZ_JBIAMT010000003.1"/>
</dbReference>
<keyword evidence="2" id="KW-1185">Reference proteome</keyword>
<evidence type="ECO:0000313" key="1">
    <source>
        <dbReference type="EMBL" id="MFF0498486.1"/>
    </source>
</evidence>
<proteinExistence type="predicted"/>
<dbReference type="Proteomes" id="UP001601442">
    <property type="component" value="Unassembled WGS sequence"/>
</dbReference>
<protein>
    <submittedName>
        <fullName evidence="1">Uncharacterized protein</fullName>
    </submittedName>
</protein>
<reference evidence="1 2" key="1">
    <citation type="submission" date="2024-10" db="EMBL/GenBank/DDBJ databases">
        <title>The Natural Products Discovery Center: Release of the First 8490 Sequenced Strains for Exploring Actinobacteria Biosynthetic Diversity.</title>
        <authorList>
            <person name="Kalkreuter E."/>
            <person name="Kautsar S.A."/>
            <person name="Yang D."/>
            <person name="Bader C.D."/>
            <person name="Teijaro C.N."/>
            <person name="Fluegel L."/>
            <person name="Davis C.M."/>
            <person name="Simpson J.R."/>
            <person name="Lauterbach L."/>
            <person name="Steele A.D."/>
            <person name="Gui C."/>
            <person name="Meng S."/>
            <person name="Li G."/>
            <person name="Viehrig K."/>
            <person name="Ye F."/>
            <person name="Su P."/>
            <person name="Kiefer A.F."/>
            <person name="Nichols A."/>
            <person name="Cepeda A.J."/>
            <person name="Yan W."/>
            <person name="Fan B."/>
            <person name="Jiang Y."/>
            <person name="Adhikari A."/>
            <person name="Zheng C.-J."/>
            <person name="Schuster L."/>
            <person name="Cowan T.M."/>
            <person name="Smanski M.J."/>
            <person name="Chevrette M.G."/>
            <person name="De Carvalho L.P.S."/>
            <person name="Shen B."/>
        </authorList>
    </citation>
    <scope>NUCLEOTIDE SEQUENCE [LARGE SCALE GENOMIC DNA]</scope>
    <source>
        <strain evidence="1 2">NPDC004119</strain>
    </source>
</reference>
<dbReference type="EMBL" id="JBIAMT010000003">
    <property type="protein sequence ID" value="MFF0498486.1"/>
    <property type="molecule type" value="Genomic_DNA"/>
</dbReference>
<name>A0ABW6P5Q6_9NOCA</name>
<gene>
    <name evidence="1" type="ORF">ACFYU5_18920</name>
</gene>
<comment type="caution">
    <text evidence="1">The sequence shown here is derived from an EMBL/GenBank/DDBJ whole genome shotgun (WGS) entry which is preliminary data.</text>
</comment>
<sequence>MTIRIVKARQTCFACPSQWDAWDQTGRYLYLRYRYGIGRARRYDLIDDFGNEPGEQVGYFEFDTPWGGCIDLETFCDLAGLELDLGAHYRPMPDPNEGESLENSLAFLEYLIEKTKGQQL</sequence>
<evidence type="ECO:0000313" key="2">
    <source>
        <dbReference type="Proteomes" id="UP001601442"/>
    </source>
</evidence>